<reference evidence="1 2" key="1">
    <citation type="journal article" date="2015" name="Genome Announc.">
        <title>Genome Sequence of Mushroom Soft-Rot Pathogen Janthinobacterium agaricidamnosum.</title>
        <authorList>
            <person name="Graupner K."/>
            <person name="Lackner G."/>
            <person name="Hertweck C."/>
        </authorList>
    </citation>
    <scope>NUCLEOTIDE SEQUENCE [LARGE SCALE GENOMIC DNA]</scope>
    <source>
        <strain evidence="2">NBRC 102515 / DSM 9628</strain>
    </source>
</reference>
<keyword evidence="2" id="KW-1185">Reference proteome</keyword>
<dbReference type="STRING" id="1349767.GJA_3592"/>
<protein>
    <submittedName>
        <fullName evidence="1">Uncharacterized protein</fullName>
    </submittedName>
</protein>
<dbReference type="KEGG" id="jag:GJA_3592"/>
<proteinExistence type="predicted"/>
<dbReference type="AlphaFoldDB" id="W0VAB0"/>
<dbReference type="HOGENOM" id="CLU_2935348_0_0_4"/>
<evidence type="ECO:0000313" key="1">
    <source>
        <dbReference type="EMBL" id="CDG84207.1"/>
    </source>
</evidence>
<organism evidence="1 2">
    <name type="scientific">Janthinobacterium agaricidamnosum NBRC 102515 = DSM 9628</name>
    <dbReference type="NCBI Taxonomy" id="1349767"/>
    <lineage>
        <taxon>Bacteria</taxon>
        <taxon>Pseudomonadati</taxon>
        <taxon>Pseudomonadota</taxon>
        <taxon>Betaproteobacteria</taxon>
        <taxon>Burkholderiales</taxon>
        <taxon>Oxalobacteraceae</taxon>
        <taxon>Janthinobacterium</taxon>
    </lineage>
</organism>
<sequence>MRYTATFGLYRCTLKKHSAKFSYCFTFDTAINNRADMLTELEPEIQEATKRMYQRLHAPS</sequence>
<gene>
    <name evidence="1" type="ORF">GJA_3592</name>
</gene>
<dbReference type="EMBL" id="HG322949">
    <property type="protein sequence ID" value="CDG84207.1"/>
    <property type="molecule type" value="Genomic_DNA"/>
</dbReference>
<dbReference type="Proteomes" id="UP000027604">
    <property type="component" value="Chromosome I"/>
</dbReference>
<name>W0VAB0_9BURK</name>
<evidence type="ECO:0000313" key="2">
    <source>
        <dbReference type="Proteomes" id="UP000027604"/>
    </source>
</evidence>
<accession>W0VAB0</accession>